<sequence>MRGDRGQAAIEFTGMIPVILVTLALMWEAALIGYAFSVAGDAADEAAHAAAVGGNCQAAAQRAAPAAFHVMPRCNPGGTMATADVKIGVPVLFPGFTLPIDVTGYGAAVREDQHAGS</sequence>
<evidence type="ECO:0000259" key="2">
    <source>
        <dbReference type="Pfam" id="PF07811"/>
    </source>
</evidence>
<reference evidence="3" key="1">
    <citation type="submission" date="2021-03" db="EMBL/GenBank/DDBJ databases">
        <title>Whole genome sequence of Streptomyces bomunensis MMS17-BM035.</title>
        <authorList>
            <person name="Lee J.H."/>
        </authorList>
    </citation>
    <scope>NUCLEOTIDE SEQUENCE</scope>
    <source>
        <strain evidence="3">MMS17-BM035</strain>
    </source>
</reference>
<dbReference type="Pfam" id="PF07811">
    <property type="entry name" value="TadE"/>
    <property type="match status" value="1"/>
</dbReference>
<feature type="domain" description="TadE-like" evidence="2">
    <location>
        <begin position="6"/>
        <end position="47"/>
    </location>
</feature>
<dbReference type="InterPro" id="IPR012495">
    <property type="entry name" value="TadE-like_dom"/>
</dbReference>
<organism evidence="3 4">
    <name type="scientific">Streptomyces montanisoli</name>
    <dbReference type="NCBI Taxonomy" id="2798581"/>
    <lineage>
        <taxon>Bacteria</taxon>
        <taxon>Bacillati</taxon>
        <taxon>Actinomycetota</taxon>
        <taxon>Actinomycetes</taxon>
        <taxon>Kitasatosporales</taxon>
        <taxon>Streptomycetaceae</taxon>
        <taxon>Streptomyces</taxon>
    </lineage>
</organism>
<evidence type="ECO:0000313" key="4">
    <source>
        <dbReference type="Proteomes" id="UP000670475"/>
    </source>
</evidence>
<proteinExistence type="predicted"/>
<dbReference type="AlphaFoldDB" id="A0A940MD97"/>
<protein>
    <submittedName>
        <fullName evidence="3">Pilus assembly protein</fullName>
    </submittedName>
</protein>
<feature type="transmembrane region" description="Helical" evidence="1">
    <location>
        <begin position="12"/>
        <end position="36"/>
    </location>
</feature>
<name>A0A940MD97_9ACTN</name>
<dbReference type="EMBL" id="JAGIQL010000037">
    <property type="protein sequence ID" value="MBP0458261.1"/>
    <property type="molecule type" value="Genomic_DNA"/>
</dbReference>
<keyword evidence="4" id="KW-1185">Reference proteome</keyword>
<evidence type="ECO:0000256" key="1">
    <source>
        <dbReference type="SAM" id="Phobius"/>
    </source>
</evidence>
<gene>
    <name evidence="3" type="ORF">JFN87_12220</name>
</gene>
<dbReference type="Proteomes" id="UP000670475">
    <property type="component" value="Unassembled WGS sequence"/>
</dbReference>
<keyword evidence="1" id="KW-0472">Membrane</keyword>
<keyword evidence="1" id="KW-1133">Transmembrane helix</keyword>
<comment type="caution">
    <text evidence="3">The sequence shown here is derived from an EMBL/GenBank/DDBJ whole genome shotgun (WGS) entry which is preliminary data.</text>
</comment>
<accession>A0A940MD97</accession>
<keyword evidence="1" id="KW-0812">Transmembrane</keyword>
<evidence type="ECO:0000313" key="3">
    <source>
        <dbReference type="EMBL" id="MBP0458261.1"/>
    </source>
</evidence>